<proteinExistence type="inferred from homology"/>
<dbReference type="PRINTS" id="PR00039">
    <property type="entry name" value="HTHLYSR"/>
</dbReference>
<protein>
    <submittedName>
        <fullName evidence="6">LysR family transcriptional regulator</fullName>
    </submittedName>
</protein>
<name>A0A4Q9R2I5_9GAMM</name>
<dbReference type="OrthoDB" id="5289754at2"/>
<dbReference type="AlphaFoldDB" id="A0A4Q9R2I5"/>
<dbReference type="RefSeq" id="WP_131198234.1">
    <property type="nucleotide sequence ID" value="NZ_QJUL01000017.1"/>
</dbReference>
<dbReference type="Proteomes" id="UP000293172">
    <property type="component" value="Unassembled WGS sequence"/>
</dbReference>
<feature type="domain" description="HTH lysR-type" evidence="5">
    <location>
        <begin position="1"/>
        <end position="58"/>
    </location>
</feature>
<sequence length="313" mass="34252">MELRHLRYFAMVAEEKHFTRAAARLNMQQPPLSQQIRALEQELGFALFVRHPKGVDLTAGGKVFLDEAKEILRTVELAARKAARAAQGIEGTLNVGFTSSTASHPLIPRIMRSYRERYRGVDLFLHEGNAGELTDRVMAGQVDIGILRAPVARPQGARFHRLCNEELLLILPLDHPLLAGEATSGEAAVSLKDLADERFILVRRPGAPGMYANLVQACRNAGFEPTIACEIERMLTNVSLVAAGAGISVVPASMKGFHAGSVAYRRIADARPRLVAPITLVSRGFNQSPPMLNFIALARQLSSQYRKARTPTG</sequence>
<comment type="similarity">
    <text evidence="1">Belongs to the LysR transcriptional regulatory family.</text>
</comment>
<dbReference type="InterPro" id="IPR037410">
    <property type="entry name" value="BudR_PBP2"/>
</dbReference>
<dbReference type="GO" id="GO:0032993">
    <property type="term" value="C:protein-DNA complex"/>
    <property type="evidence" value="ECO:0007669"/>
    <property type="project" value="TreeGrafter"/>
</dbReference>
<accession>A0A4Q9R2I5</accession>
<dbReference type="PROSITE" id="PS50931">
    <property type="entry name" value="HTH_LYSR"/>
    <property type="match status" value="1"/>
</dbReference>
<dbReference type="Gene3D" id="1.10.10.10">
    <property type="entry name" value="Winged helix-like DNA-binding domain superfamily/Winged helix DNA-binding domain"/>
    <property type="match status" value="1"/>
</dbReference>
<dbReference type="SUPFAM" id="SSF53850">
    <property type="entry name" value="Periplasmic binding protein-like II"/>
    <property type="match status" value="1"/>
</dbReference>
<reference evidence="6 7" key="1">
    <citation type="submission" date="2018-06" db="EMBL/GenBank/DDBJ databases">
        <title>Three novel Pseudomonas species isolated from symptomatic oak.</title>
        <authorList>
            <person name="Bueno-Gonzalez V."/>
            <person name="Brady C."/>
        </authorList>
    </citation>
    <scope>NUCLEOTIDE SEQUENCE [LARGE SCALE GENOMIC DNA]</scope>
    <source>
        <strain evidence="6 7">P6B</strain>
    </source>
</reference>
<dbReference type="Pfam" id="PF00126">
    <property type="entry name" value="HTH_1"/>
    <property type="match status" value="1"/>
</dbReference>
<evidence type="ECO:0000313" key="7">
    <source>
        <dbReference type="Proteomes" id="UP000293172"/>
    </source>
</evidence>
<dbReference type="Gene3D" id="3.40.190.10">
    <property type="entry name" value="Periplasmic binding protein-like II"/>
    <property type="match status" value="2"/>
</dbReference>
<dbReference type="PANTHER" id="PTHR30346">
    <property type="entry name" value="TRANSCRIPTIONAL DUAL REGULATOR HCAR-RELATED"/>
    <property type="match status" value="1"/>
</dbReference>
<dbReference type="InterPro" id="IPR036388">
    <property type="entry name" value="WH-like_DNA-bd_sf"/>
</dbReference>
<dbReference type="Pfam" id="PF03466">
    <property type="entry name" value="LysR_substrate"/>
    <property type="match status" value="1"/>
</dbReference>
<dbReference type="FunFam" id="1.10.10.10:FF:000001">
    <property type="entry name" value="LysR family transcriptional regulator"/>
    <property type="match status" value="1"/>
</dbReference>
<keyword evidence="4" id="KW-0804">Transcription</keyword>
<evidence type="ECO:0000256" key="2">
    <source>
        <dbReference type="ARBA" id="ARBA00023015"/>
    </source>
</evidence>
<dbReference type="InterPro" id="IPR005119">
    <property type="entry name" value="LysR_subst-bd"/>
</dbReference>
<evidence type="ECO:0000256" key="1">
    <source>
        <dbReference type="ARBA" id="ARBA00009437"/>
    </source>
</evidence>
<dbReference type="SUPFAM" id="SSF46785">
    <property type="entry name" value="Winged helix' DNA-binding domain"/>
    <property type="match status" value="1"/>
</dbReference>
<dbReference type="GO" id="GO:0003677">
    <property type="term" value="F:DNA binding"/>
    <property type="evidence" value="ECO:0007669"/>
    <property type="project" value="UniProtKB-KW"/>
</dbReference>
<organism evidence="6 7">
    <name type="scientific">Phytopseudomonas dryadis</name>
    <dbReference type="NCBI Taxonomy" id="2487520"/>
    <lineage>
        <taxon>Bacteria</taxon>
        <taxon>Pseudomonadati</taxon>
        <taxon>Pseudomonadota</taxon>
        <taxon>Gammaproteobacteria</taxon>
        <taxon>Pseudomonadales</taxon>
        <taxon>Pseudomonadaceae</taxon>
        <taxon>Phytopseudomonas</taxon>
    </lineage>
</organism>
<dbReference type="CDD" id="cd08451">
    <property type="entry name" value="PBP2_BudR"/>
    <property type="match status" value="1"/>
</dbReference>
<dbReference type="EMBL" id="QJUL01000017">
    <property type="protein sequence ID" value="TBU91968.1"/>
    <property type="molecule type" value="Genomic_DNA"/>
</dbReference>
<evidence type="ECO:0000313" key="6">
    <source>
        <dbReference type="EMBL" id="TBU91968.1"/>
    </source>
</evidence>
<evidence type="ECO:0000259" key="5">
    <source>
        <dbReference type="PROSITE" id="PS50931"/>
    </source>
</evidence>
<dbReference type="InterPro" id="IPR000847">
    <property type="entry name" value="LysR_HTH_N"/>
</dbReference>
<dbReference type="PANTHER" id="PTHR30346:SF30">
    <property type="entry name" value="SMALL NEUTRAL PROTEASE REGULATORY PROTEIN"/>
    <property type="match status" value="1"/>
</dbReference>
<dbReference type="GO" id="GO:0003700">
    <property type="term" value="F:DNA-binding transcription factor activity"/>
    <property type="evidence" value="ECO:0007669"/>
    <property type="project" value="InterPro"/>
</dbReference>
<evidence type="ECO:0000256" key="3">
    <source>
        <dbReference type="ARBA" id="ARBA00023125"/>
    </source>
</evidence>
<gene>
    <name evidence="6" type="ORF">DNK44_13635</name>
</gene>
<keyword evidence="2" id="KW-0805">Transcription regulation</keyword>
<comment type="caution">
    <text evidence="6">The sequence shown here is derived from an EMBL/GenBank/DDBJ whole genome shotgun (WGS) entry which is preliminary data.</text>
</comment>
<evidence type="ECO:0000256" key="4">
    <source>
        <dbReference type="ARBA" id="ARBA00023163"/>
    </source>
</evidence>
<keyword evidence="3" id="KW-0238">DNA-binding</keyword>
<dbReference type="InterPro" id="IPR036390">
    <property type="entry name" value="WH_DNA-bd_sf"/>
</dbReference>